<proteinExistence type="predicted"/>
<gene>
    <name evidence="1" type="ORF">SteCoe_35418</name>
</gene>
<protein>
    <submittedName>
        <fullName evidence="1">Uncharacterized protein</fullName>
    </submittedName>
</protein>
<sequence length="206" mass="24081">MLGEKILKAAVKCPELLHTLTLSQLQKHDLLLAFNILSQHKPSPPLFYTQFCYSFLHSNPHFSKSSLILKDINYSSLKSSISSIISNYFKLQMRNIIFFNIEESIQLLESTTELCKCEIYENTAKWIVEEISDNIIRDEKFLGVEDSVKVLRAVWDGGNEIGVKTLREMCKVRIYKNFDKVEGKLEFYKRDDEFWNAYKEFKSNKS</sequence>
<organism evidence="1 2">
    <name type="scientific">Stentor coeruleus</name>
    <dbReference type="NCBI Taxonomy" id="5963"/>
    <lineage>
        <taxon>Eukaryota</taxon>
        <taxon>Sar</taxon>
        <taxon>Alveolata</taxon>
        <taxon>Ciliophora</taxon>
        <taxon>Postciliodesmatophora</taxon>
        <taxon>Heterotrichea</taxon>
        <taxon>Heterotrichida</taxon>
        <taxon>Stentoridae</taxon>
        <taxon>Stentor</taxon>
    </lineage>
</organism>
<dbReference type="AlphaFoldDB" id="A0A1R2ASB5"/>
<evidence type="ECO:0000313" key="1">
    <source>
        <dbReference type="EMBL" id="OMJ67421.1"/>
    </source>
</evidence>
<comment type="caution">
    <text evidence="1">The sequence shown here is derived from an EMBL/GenBank/DDBJ whole genome shotgun (WGS) entry which is preliminary data.</text>
</comment>
<keyword evidence="2" id="KW-1185">Reference proteome</keyword>
<accession>A0A1R2ASB5</accession>
<dbReference type="EMBL" id="MPUH01001501">
    <property type="protein sequence ID" value="OMJ67421.1"/>
    <property type="molecule type" value="Genomic_DNA"/>
</dbReference>
<evidence type="ECO:0000313" key="2">
    <source>
        <dbReference type="Proteomes" id="UP000187209"/>
    </source>
</evidence>
<dbReference type="Proteomes" id="UP000187209">
    <property type="component" value="Unassembled WGS sequence"/>
</dbReference>
<name>A0A1R2ASB5_9CILI</name>
<reference evidence="1 2" key="1">
    <citation type="submission" date="2016-11" db="EMBL/GenBank/DDBJ databases">
        <title>The macronuclear genome of Stentor coeruleus: a giant cell with tiny introns.</title>
        <authorList>
            <person name="Slabodnick M."/>
            <person name="Ruby J.G."/>
            <person name="Reiff S.B."/>
            <person name="Swart E.C."/>
            <person name="Gosai S."/>
            <person name="Prabakaran S."/>
            <person name="Witkowska E."/>
            <person name="Larue G.E."/>
            <person name="Fisher S."/>
            <person name="Freeman R.M."/>
            <person name="Gunawardena J."/>
            <person name="Chu W."/>
            <person name="Stover N.A."/>
            <person name="Gregory B.D."/>
            <person name="Nowacki M."/>
            <person name="Derisi J."/>
            <person name="Roy S.W."/>
            <person name="Marshall W.F."/>
            <person name="Sood P."/>
        </authorList>
    </citation>
    <scope>NUCLEOTIDE SEQUENCE [LARGE SCALE GENOMIC DNA]</scope>
    <source>
        <strain evidence="1">WM001</strain>
    </source>
</reference>